<accession>A0A0K0ERS5</accession>
<feature type="transmembrane region" description="Helical" evidence="1">
    <location>
        <begin position="325"/>
        <end position="347"/>
    </location>
</feature>
<feature type="transmembrane region" description="Helical" evidence="1">
    <location>
        <begin position="205"/>
        <end position="225"/>
    </location>
</feature>
<proteinExistence type="predicted"/>
<dbReference type="Proteomes" id="UP000035681">
    <property type="component" value="Unplaced"/>
</dbReference>
<feature type="transmembrane region" description="Helical" evidence="1">
    <location>
        <begin position="120"/>
        <end position="140"/>
    </location>
</feature>
<organism evidence="3">
    <name type="scientific">Strongyloides stercoralis</name>
    <name type="common">Threadworm</name>
    <dbReference type="NCBI Taxonomy" id="6248"/>
    <lineage>
        <taxon>Eukaryota</taxon>
        <taxon>Metazoa</taxon>
        <taxon>Ecdysozoa</taxon>
        <taxon>Nematoda</taxon>
        <taxon>Chromadorea</taxon>
        <taxon>Rhabditida</taxon>
        <taxon>Tylenchina</taxon>
        <taxon>Panagrolaimomorpha</taxon>
        <taxon>Strongyloidoidea</taxon>
        <taxon>Strongyloididae</taxon>
        <taxon>Strongyloides</taxon>
    </lineage>
</organism>
<dbReference type="WBParaSite" id="TCONS_00004838.p1">
    <property type="protein sequence ID" value="TCONS_00004838.p1"/>
    <property type="gene ID" value="XLOC_002935"/>
</dbReference>
<evidence type="ECO:0000313" key="3">
    <source>
        <dbReference type="WBParaSite" id="SSTP_0001215500.1"/>
    </source>
</evidence>
<evidence type="ECO:0000313" key="2">
    <source>
        <dbReference type="Proteomes" id="UP000035681"/>
    </source>
</evidence>
<dbReference type="WBParaSite" id="SSTP_0001215500.1">
    <property type="protein sequence ID" value="SSTP_0001215500.1"/>
    <property type="gene ID" value="SSTP_0001215500"/>
</dbReference>
<evidence type="ECO:0000313" key="4">
    <source>
        <dbReference type="WBParaSite" id="TCONS_00004838.p1"/>
    </source>
</evidence>
<evidence type="ECO:0000256" key="1">
    <source>
        <dbReference type="SAM" id="Phobius"/>
    </source>
</evidence>
<protein>
    <submittedName>
        <fullName evidence="4">ABC transporter domain-containing protein</fullName>
    </submittedName>
    <submittedName>
        <fullName evidence="3">Presenilin</fullName>
    </submittedName>
</protein>
<keyword evidence="1" id="KW-0472">Membrane</keyword>
<sequence length="377" mass="43945">MEKNTDLENISRNIQKTDGKEFNCKRLFTIVIPPLSMALLSMIYTFYCVNYVPRYSYKTYQNYSGNLKVKKAFSQLALSESVTILTKIVSNPYFWKKLGLTAGIYSIIIYLFLTFEKIKLGMLIMFEYFITYFILVVHATALSDEVWDFFDVVMLSAIVTIIVAVKQISSFYYGTSIGGQIFSAIFASIYSFTFIYNANVFSVKSMILLLLVLFWLITFLDDVVISSIYMKKESVEDVAVDNTKRNYPPDFYYDLFSYFYTGFLTPKNNVIFKVIMNGKLKWDFENYFYMKKAELQSKQELYVDFISLLLINVAFRHVIYHGNFFMMLSFCYVMIFGIFVTAIYHMASYREISMGLVVSAFFCVILSMGYSFYPISL</sequence>
<feature type="transmembrane region" description="Helical" evidence="1">
    <location>
        <begin position="177"/>
        <end position="199"/>
    </location>
</feature>
<reference evidence="3" key="1">
    <citation type="submission" date="2015-08" db="UniProtKB">
        <authorList>
            <consortium name="WormBaseParasite"/>
        </authorList>
    </citation>
    <scope>IDENTIFICATION</scope>
</reference>
<keyword evidence="1" id="KW-0812">Transmembrane</keyword>
<dbReference type="AlphaFoldDB" id="A0A0K0ERS5"/>
<feature type="transmembrane region" description="Helical" evidence="1">
    <location>
        <begin position="94"/>
        <end position="113"/>
    </location>
</feature>
<feature type="transmembrane region" description="Helical" evidence="1">
    <location>
        <begin position="27"/>
        <end position="47"/>
    </location>
</feature>
<feature type="transmembrane region" description="Helical" evidence="1">
    <location>
        <begin position="354"/>
        <end position="373"/>
    </location>
</feature>
<feature type="transmembrane region" description="Helical" evidence="1">
    <location>
        <begin position="301"/>
        <end position="319"/>
    </location>
</feature>
<feature type="transmembrane region" description="Helical" evidence="1">
    <location>
        <begin position="146"/>
        <end position="165"/>
    </location>
</feature>
<keyword evidence="1" id="KW-1133">Transmembrane helix</keyword>
<name>A0A0K0ERS5_STRER</name>
<keyword evidence="2" id="KW-1185">Reference proteome</keyword>